<keyword evidence="1" id="KW-1133">Transmembrane helix</keyword>
<protein>
    <submittedName>
        <fullName evidence="2">Uncharacterized protein</fullName>
    </submittedName>
</protein>
<evidence type="ECO:0000256" key="1">
    <source>
        <dbReference type="SAM" id="Phobius"/>
    </source>
</evidence>
<evidence type="ECO:0000313" key="3">
    <source>
        <dbReference type="Proteomes" id="UP001596548"/>
    </source>
</evidence>
<keyword evidence="3" id="KW-1185">Reference proteome</keyword>
<sequence length="217" mass="22866">MVAMLTAVGSILLLVAAGFVWRSLRARAARTDVASNLTGGDLQPEFPTAGLLVPEDVLRTAGSKQAAIWEALEVAAVPIAVEYFPVSDSDLAKYRAVPVNASAQQAIAGMIDVVKPKSQTMFRPVLPEGEKLIKAAGKISGFRGSSRGAGGKFSSSAVWQPVAAGGVIAAGWPLLAVAATVMATDMMAQREQRAYQRRIEASLGRQERSSPLEWCNG</sequence>
<keyword evidence="1" id="KW-0472">Membrane</keyword>
<name>A0ABW2I310_9ACTN</name>
<dbReference type="EMBL" id="JBHTBJ010000046">
    <property type="protein sequence ID" value="MFC7279225.1"/>
    <property type="molecule type" value="Genomic_DNA"/>
</dbReference>
<comment type="caution">
    <text evidence="2">The sequence shown here is derived from an EMBL/GenBank/DDBJ whole genome shotgun (WGS) entry which is preliminary data.</text>
</comment>
<accession>A0ABW2I310</accession>
<organism evidence="2 3">
    <name type="scientific">Paractinoplanes rhizophilus</name>
    <dbReference type="NCBI Taxonomy" id="1416877"/>
    <lineage>
        <taxon>Bacteria</taxon>
        <taxon>Bacillati</taxon>
        <taxon>Actinomycetota</taxon>
        <taxon>Actinomycetes</taxon>
        <taxon>Micromonosporales</taxon>
        <taxon>Micromonosporaceae</taxon>
        <taxon>Paractinoplanes</taxon>
    </lineage>
</organism>
<keyword evidence="1" id="KW-0812">Transmembrane</keyword>
<dbReference type="RefSeq" id="WP_378976347.1">
    <property type="nucleotide sequence ID" value="NZ_JBHTBJ010000046.1"/>
</dbReference>
<dbReference type="Proteomes" id="UP001596548">
    <property type="component" value="Unassembled WGS sequence"/>
</dbReference>
<feature type="transmembrane region" description="Helical" evidence="1">
    <location>
        <begin position="162"/>
        <end position="183"/>
    </location>
</feature>
<gene>
    <name evidence="2" type="ORF">ACFQS1_35135</name>
</gene>
<proteinExistence type="predicted"/>
<reference evidence="3" key="1">
    <citation type="journal article" date="2019" name="Int. J. Syst. Evol. Microbiol.">
        <title>The Global Catalogue of Microorganisms (GCM) 10K type strain sequencing project: providing services to taxonomists for standard genome sequencing and annotation.</title>
        <authorList>
            <consortium name="The Broad Institute Genomics Platform"/>
            <consortium name="The Broad Institute Genome Sequencing Center for Infectious Disease"/>
            <person name="Wu L."/>
            <person name="Ma J."/>
        </authorList>
    </citation>
    <scope>NUCLEOTIDE SEQUENCE [LARGE SCALE GENOMIC DNA]</scope>
    <source>
        <strain evidence="3">XZYJT-10</strain>
    </source>
</reference>
<evidence type="ECO:0000313" key="2">
    <source>
        <dbReference type="EMBL" id="MFC7279225.1"/>
    </source>
</evidence>